<accession>A0A0G1UMY4</accession>
<comment type="caution">
    <text evidence="1">The sequence shown here is derived from an EMBL/GenBank/DDBJ whole genome shotgun (WGS) entry which is preliminary data.</text>
</comment>
<evidence type="ECO:0000313" key="2">
    <source>
        <dbReference type="Proteomes" id="UP000034661"/>
    </source>
</evidence>
<sequence length="75" mass="7961">MKKILAILIILGLAGVLVWAGYKYAYKKPVSLPTTSTTTGASTTKTENLEAELQQTEDDGGAADFVELEKSAEGL</sequence>
<protein>
    <submittedName>
        <fullName evidence="1">Uncharacterized protein</fullName>
    </submittedName>
</protein>
<organism evidence="1 2">
    <name type="scientific">Candidatus Gottesmanbacteria bacterium GW2011_GWA1_48_13</name>
    <dbReference type="NCBI Taxonomy" id="1618439"/>
    <lineage>
        <taxon>Bacteria</taxon>
        <taxon>Candidatus Gottesmaniibacteriota</taxon>
    </lineage>
</organism>
<reference evidence="1 2" key="1">
    <citation type="journal article" date="2015" name="Nature">
        <title>rRNA introns, odd ribosomes, and small enigmatic genomes across a large radiation of phyla.</title>
        <authorList>
            <person name="Brown C.T."/>
            <person name="Hug L.A."/>
            <person name="Thomas B.C."/>
            <person name="Sharon I."/>
            <person name="Castelle C.J."/>
            <person name="Singh A."/>
            <person name="Wilkins M.J."/>
            <person name="Williams K.H."/>
            <person name="Banfield J.F."/>
        </authorList>
    </citation>
    <scope>NUCLEOTIDE SEQUENCE [LARGE SCALE GENOMIC DNA]</scope>
</reference>
<gene>
    <name evidence="1" type="ORF">UY27_C0015G0005</name>
</gene>
<dbReference type="EMBL" id="LCPJ01000015">
    <property type="protein sequence ID" value="KKU95499.1"/>
    <property type="molecule type" value="Genomic_DNA"/>
</dbReference>
<dbReference type="AlphaFoldDB" id="A0A0G1UMY4"/>
<dbReference type="Proteomes" id="UP000034661">
    <property type="component" value="Unassembled WGS sequence"/>
</dbReference>
<proteinExistence type="predicted"/>
<name>A0A0G1UMY4_9BACT</name>
<evidence type="ECO:0000313" key="1">
    <source>
        <dbReference type="EMBL" id="KKU95499.1"/>
    </source>
</evidence>